<dbReference type="Proteomes" id="UP000799118">
    <property type="component" value="Unassembled WGS sequence"/>
</dbReference>
<dbReference type="AlphaFoldDB" id="A0A6A4GPP7"/>
<sequence>MRMYSYLALVVFNSAAGAQRYFAELPFAENPEIDNENTIVIGGDMAHIFQILSNAFFTFSYDGWTLTLQSTDWINIDTEDDLYIDLPDLMDDSEE</sequence>
<protein>
    <submittedName>
        <fullName evidence="1">Uncharacterized protein</fullName>
    </submittedName>
</protein>
<dbReference type="EMBL" id="ML769815">
    <property type="protein sequence ID" value="KAE9387215.1"/>
    <property type="molecule type" value="Genomic_DNA"/>
</dbReference>
<keyword evidence="2" id="KW-1185">Reference proteome</keyword>
<reference evidence="1" key="1">
    <citation type="journal article" date="2019" name="Environ. Microbiol.">
        <title>Fungal ecological strategies reflected in gene transcription - a case study of two litter decomposers.</title>
        <authorList>
            <person name="Barbi F."/>
            <person name="Kohler A."/>
            <person name="Barry K."/>
            <person name="Baskaran P."/>
            <person name="Daum C."/>
            <person name="Fauchery L."/>
            <person name="Ihrmark K."/>
            <person name="Kuo A."/>
            <person name="LaButti K."/>
            <person name="Lipzen A."/>
            <person name="Morin E."/>
            <person name="Grigoriev I.V."/>
            <person name="Henrissat B."/>
            <person name="Lindahl B."/>
            <person name="Martin F."/>
        </authorList>
    </citation>
    <scope>NUCLEOTIDE SEQUENCE</scope>
    <source>
        <strain evidence="1">JB14</strain>
    </source>
</reference>
<gene>
    <name evidence="1" type="ORF">BT96DRAFT_1005325</name>
</gene>
<proteinExistence type="predicted"/>
<name>A0A6A4GPP7_9AGAR</name>
<organism evidence="1 2">
    <name type="scientific">Gymnopus androsaceus JB14</name>
    <dbReference type="NCBI Taxonomy" id="1447944"/>
    <lineage>
        <taxon>Eukaryota</taxon>
        <taxon>Fungi</taxon>
        <taxon>Dikarya</taxon>
        <taxon>Basidiomycota</taxon>
        <taxon>Agaricomycotina</taxon>
        <taxon>Agaricomycetes</taxon>
        <taxon>Agaricomycetidae</taxon>
        <taxon>Agaricales</taxon>
        <taxon>Marasmiineae</taxon>
        <taxon>Omphalotaceae</taxon>
        <taxon>Gymnopus</taxon>
    </lineage>
</organism>
<evidence type="ECO:0000313" key="2">
    <source>
        <dbReference type="Proteomes" id="UP000799118"/>
    </source>
</evidence>
<evidence type="ECO:0000313" key="1">
    <source>
        <dbReference type="EMBL" id="KAE9387215.1"/>
    </source>
</evidence>
<accession>A0A6A4GPP7</accession>